<reference evidence="2" key="2">
    <citation type="submission" date="2025-08" db="UniProtKB">
        <authorList>
            <consortium name="Ensembl"/>
        </authorList>
    </citation>
    <scope>IDENTIFICATION</scope>
</reference>
<dbReference type="Proteomes" id="UP000265160">
    <property type="component" value="LG7"/>
</dbReference>
<keyword evidence="1" id="KW-0175">Coiled coil</keyword>
<evidence type="ECO:0000313" key="3">
    <source>
        <dbReference type="Proteomes" id="UP000265160"/>
    </source>
</evidence>
<dbReference type="STRING" id="106582.ENSMZEP00005020967"/>
<keyword evidence="3" id="KW-1185">Reference proteome</keyword>
<accession>A0A3P9CFP7</accession>
<dbReference type="AlphaFoldDB" id="A0A3P9CFP7"/>
<reference evidence="2 3" key="1">
    <citation type="journal article" date="2014" name="Nature">
        <title>The genomic substrate for adaptive radiation in African cichlid fish.</title>
        <authorList>
            <person name="Brawand D."/>
            <person name="Wagner C.E."/>
            <person name="Li Y.I."/>
            <person name="Malinsky M."/>
            <person name="Keller I."/>
            <person name="Fan S."/>
            <person name="Simakov O."/>
            <person name="Ng A.Y."/>
            <person name="Lim Z.W."/>
            <person name="Bezault E."/>
            <person name="Turner-Maier J."/>
            <person name="Johnson J."/>
            <person name="Alcazar R."/>
            <person name="Noh H.J."/>
            <person name="Russell P."/>
            <person name="Aken B."/>
            <person name="Alfoldi J."/>
            <person name="Amemiya C."/>
            <person name="Azzouzi N."/>
            <person name="Baroiller J.F."/>
            <person name="Barloy-Hubler F."/>
            <person name="Berlin A."/>
            <person name="Bloomquist R."/>
            <person name="Carleton K.L."/>
            <person name="Conte M.A."/>
            <person name="D'Cotta H."/>
            <person name="Eshel O."/>
            <person name="Gaffney L."/>
            <person name="Galibert F."/>
            <person name="Gante H.F."/>
            <person name="Gnerre S."/>
            <person name="Greuter L."/>
            <person name="Guyon R."/>
            <person name="Haddad N.S."/>
            <person name="Haerty W."/>
            <person name="Harris R.M."/>
            <person name="Hofmann H.A."/>
            <person name="Hourlier T."/>
            <person name="Hulata G."/>
            <person name="Jaffe D.B."/>
            <person name="Lara M."/>
            <person name="Lee A.P."/>
            <person name="MacCallum I."/>
            <person name="Mwaiko S."/>
            <person name="Nikaido M."/>
            <person name="Nishihara H."/>
            <person name="Ozouf-Costaz C."/>
            <person name="Penman D.J."/>
            <person name="Przybylski D."/>
            <person name="Rakotomanga M."/>
            <person name="Renn S.C.P."/>
            <person name="Ribeiro F.J."/>
            <person name="Ron M."/>
            <person name="Salzburger W."/>
            <person name="Sanchez-Pulido L."/>
            <person name="Santos M.E."/>
            <person name="Searle S."/>
            <person name="Sharpe T."/>
            <person name="Swofford R."/>
            <person name="Tan F.J."/>
            <person name="Williams L."/>
            <person name="Young S."/>
            <person name="Yin S."/>
            <person name="Okada N."/>
            <person name="Kocher T.D."/>
            <person name="Miska E.A."/>
            <person name="Lander E.S."/>
            <person name="Venkatesh B."/>
            <person name="Fernald R.D."/>
            <person name="Meyer A."/>
            <person name="Ponting C.P."/>
            <person name="Streelman J.T."/>
            <person name="Lindblad-Toh K."/>
            <person name="Seehausen O."/>
            <person name="Di Palma F."/>
        </authorList>
    </citation>
    <scope>NUCLEOTIDE SEQUENCE</scope>
</reference>
<dbReference type="Ensembl" id="ENSMZET00005021656.1">
    <property type="protein sequence ID" value="ENSMZEP00005020967.1"/>
    <property type="gene ID" value="ENSMZEG00005015738.1"/>
</dbReference>
<dbReference type="GeneTree" id="ENSGT00940000165415"/>
<protein>
    <submittedName>
        <fullName evidence="2">Uncharacterized protein</fullName>
    </submittedName>
</protein>
<name>A0A3P9CFP7_9CICH</name>
<sequence>KAFPHEKLRIVETNVSDCNSNITPRKTVELESLLLGLERRLSQLNKDVQILEKEDDGELYGVLSLYVIENEMTEIKQLIDKLNSTTQQHQILTANTTEQLDNLKAEMQELERFDTMQVIKGQYAYGAWGRDPRPEEGKESWYWLVMLTSSNIYAHYVRLYSSLSSLIIGVSV</sequence>
<proteinExistence type="predicted"/>
<feature type="coiled-coil region" evidence="1">
    <location>
        <begin position="27"/>
        <end position="113"/>
    </location>
</feature>
<evidence type="ECO:0000313" key="2">
    <source>
        <dbReference type="Ensembl" id="ENSMZEP00005020967.1"/>
    </source>
</evidence>
<organism evidence="2 3">
    <name type="scientific">Maylandia zebra</name>
    <name type="common">zebra mbuna</name>
    <dbReference type="NCBI Taxonomy" id="106582"/>
    <lineage>
        <taxon>Eukaryota</taxon>
        <taxon>Metazoa</taxon>
        <taxon>Chordata</taxon>
        <taxon>Craniata</taxon>
        <taxon>Vertebrata</taxon>
        <taxon>Euteleostomi</taxon>
        <taxon>Actinopterygii</taxon>
        <taxon>Neopterygii</taxon>
        <taxon>Teleostei</taxon>
        <taxon>Neoteleostei</taxon>
        <taxon>Acanthomorphata</taxon>
        <taxon>Ovalentaria</taxon>
        <taxon>Cichlomorphae</taxon>
        <taxon>Cichliformes</taxon>
        <taxon>Cichlidae</taxon>
        <taxon>African cichlids</taxon>
        <taxon>Pseudocrenilabrinae</taxon>
        <taxon>Haplochromini</taxon>
        <taxon>Maylandia</taxon>
        <taxon>Maylandia zebra complex</taxon>
    </lineage>
</organism>
<reference evidence="2" key="3">
    <citation type="submission" date="2025-09" db="UniProtKB">
        <authorList>
            <consortium name="Ensembl"/>
        </authorList>
    </citation>
    <scope>IDENTIFICATION</scope>
</reference>
<evidence type="ECO:0000256" key="1">
    <source>
        <dbReference type="SAM" id="Coils"/>
    </source>
</evidence>